<dbReference type="EMBL" id="JAWWNJ010000003">
    <property type="protein sequence ID" value="KAK7059487.1"/>
    <property type="molecule type" value="Genomic_DNA"/>
</dbReference>
<feature type="compositionally biased region" description="Low complexity" evidence="1">
    <location>
        <begin position="29"/>
        <end position="41"/>
    </location>
</feature>
<keyword evidence="3" id="KW-1185">Reference proteome</keyword>
<feature type="compositionally biased region" description="Basic residues" evidence="1">
    <location>
        <begin position="346"/>
        <end position="358"/>
    </location>
</feature>
<comment type="caution">
    <text evidence="2">The sequence shown here is derived from an EMBL/GenBank/DDBJ whole genome shotgun (WGS) entry which is preliminary data.</text>
</comment>
<feature type="compositionally biased region" description="Pro residues" evidence="1">
    <location>
        <begin position="309"/>
        <end position="327"/>
    </location>
</feature>
<organism evidence="2 3">
    <name type="scientific">Favolaschia claudopus</name>
    <dbReference type="NCBI Taxonomy" id="2862362"/>
    <lineage>
        <taxon>Eukaryota</taxon>
        <taxon>Fungi</taxon>
        <taxon>Dikarya</taxon>
        <taxon>Basidiomycota</taxon>
        <taxon>Agaricomycotina</taxon>
        <taxon>Agaricomycetes</taxon>
        <taxon>Agaricomycetidae</taxon>
        <taxon>Agaricales</taxon>
        <taxon>Marasmiineae</taxon>
        <taxon>Mycenaceae</taxon>
        <taxon>Favolaschia</taxon>
    </lineage>
</organism>
<sequence length="358" mass="38097">MNRMPGVLVDLQLLSSSFSTYLPPPSTPDSPTLTSSSSQQPVRCAAPSPPLRAPSITITGLFTSSAPHHARLFKDSNAAQLRPPDDRTEFTFNDTTYGYSAEGSDAPLLAIHFLVLVPSAHIRRCTSEIQNNSHAIHLVVAHYAATYDNVLFVAGSGATATLGNLDDLVGRCVRRGEPEEKLGLRSCSSCPRLWPSTPQLCPAVLRRKHARPAAPPHCFRLLRVWSGGIKSTLSPSSLPSASTSTLAYVSTSTSRDNDASFSTSPCTSTSASTSAYASTSALISHNTDASLSRNLTFDVPHGITIAQSHPPPPHPSSPAPPPPPTAMPPLTYAYTSTPPFPTCASRKFRPPRHAARDG</sequence>
<dbReference type="Proteomes" id="UP001362999">
    <property type="component" value="Unassembled WGS sequence"/>
</dbReference>
<feature type="region of interest" description="Disordered" evidence="1">
    <location>
        <begin position="20"/>
        <end position="51"/>
    </location>
</feature>
<gene>
    <name evidence="2" type="ORF">R3P38DRAFT_3167893</name>
</gene>
<evidence type="ECO:0000313" key="2">
    <source>
        <dbReference type="EMBL" id="KAK7059487.1"/>
    </source>
</evidence>
<feature type="region of interest" description="Disordered" evidence="1">
    <location>
        <begin position="303"/>
        <end position="358"/>
    </location>
</feature>
<name>A0AAW0E674_9AGAR</name>
<protein>
    <submittedName>
        <fullName evidence="2">Uncharacterized protein</fullName>
    </submittedName>
</protein>
<dbReference type="AlphaFoldDB" id="A0AAW0E674"/>
<proteinExistence type="predicted"/>
<reference evidence="2 3" key="1">
    <citation type="journal article" date="2024" name="J Genomics">
        <title>Draft genome sequencing and assembly of Favolaschia claudopus CIRM-BRFM 2984 isolated from oak limbs.</title>
        <authorList>
            <person name="Navarro D."/>
            <person name="Drula E."/>
            <person name="Chaduli D."/>
            <person name="Cazenave R."/>
            <person name="Ahrendt S."/>
            <person name="Wang J."/>
            <person name="Lipzen A."/>
            <person name="Daum C."/>
            <person name="Barry K."/>
            <person name="Grigoriev I.V."/>
            <person name="Favel A."/>
            <person name="Rosso M.N."/>
            <person name="Martin F."/>
        </authorList>
    </citation>
    <scope>NUCLEOTIDE SEQUENCE [LARGE SCALE GENOMIC DNA]</scope>
    <source>
        <strain evidence="2 3">CIRM-BRFM 2984</strain>
    </source>
</reference>
<evidence type="ECO:0000256" key="1">
    <source>
        <dbReference type="SAM" id="MobiDB-lite"/>
    </source>
</evidence>
<accession>A0AAW0E674</accession>
<evidence type="ECO:0000313" key="3">
    <source>
        <dbReference type="Proteomes" id="UP001362999"/>
    </source>
</evidence>